<dbReference type="FunFam" id="2.40.10.10:FF:000003">
    <property type="entry name" value="Transmembrane serine protease 3"/>
    <property type="match status" value="1"/>
</dbReference>
<dbReference type="InterPro" id="IPR033116">
    <property type="entry name" value="TRYPSIN_SER"/>
</dbReference>
<evidence type="ECO:0000256" key="6">
    <source>
        <dbReference type="SAM" id="MobiDB-lite"/>
    </source>
</evidence>
<gene>
    <name evidence="8" type="primary">PRSS56</name>
    <name evidence="8" type="ORF">N1851_016040</name>
</gene>
<dbReference type="PRINTS" id="PR00722">
    <property type="entry name" value="CHYMOTRYPSIN"/>
</dbReference>
<protein>
    <submittedName>
        <fullName evidence="8">Serine protease 56</fullName>
    </submittedName>
</protein>
<dbReference type="SUPFAM" id="SSF50494">
    <property type="entry name" value="Trypsin-like serine proteases"/>
    <property type="match status" value="1"/>
</dbReference>
<evidence type="ECO:0000256" key="1">
    <source>
        <dbReference type="ARBA" id="ARBA00022670"/>
    </source>
</evidence>
<dbReference type="InterPro" id="IPR043504">
    <property type="entry name" value="Peptidase_S1_PA_chymotrypsin"/>
</dbReference>
<dbReference type="GO" id="GO:0006508">
    <property type="term" value="P:proteolysis"/>
    <property type="evidence" value="ECO:0007669"/>
    <property type="project" value="UniProtKB-KW"/>
</dbReference>
<dbReference type="InterPro" id="IPR001254">
    <property type="entry name" value="Trypsin_dom"/>
</dbReference>
<evidence type="ECO:0000256" key="5">
    <source>
        <dbReference type="RuleBase" id="RU363034"/>
    </source>
</evidence>
<name>A0AA47NZU3_MERPO</name>
<dbReference type="PANTHER" id="PTHR24252">
    <property type="entry name" value="ACROSIN-RELATED"/>
    <property type="match status" value="1"/>
</dbReference>
<proteinExistence type="predicted"/>
<organism evidence="8 9">
    <name type="scientific">Merluccius polli</name>
    <name type="common">Benguela hake</name>
    <name type="synonym">Merluccius cadenati</name>
    <dbReference type="NCBI Taxonomy" id="89951"/>
    <lineage>
        <taxon>Eukaryota</taxon>
        <taxon>Metazoa</taxon>
        <taxon>Chordata</taxon>
        <taxon>Craniata</taxon>
        <taxon>Vertebrata</taxon>
        <taxon>Euteleostomi</taxon>
        <taxon>Actinopterygii</taxon>
        <taxon>Neopterygii</taxon>
        <taxon>Teleostei</taxon>
        <taxon>Neoteleostei</taxon>
        <taxon>Acanthomorphata</taxon>
        <taxon>Zeiogadaria</taxon>
        <taxon>Gadariae</taxon>
        <taxon>Gadiformes</taxon>
        <taxon>Gadoidei</taxon>
        <taxon>Merlucciidae</taxon>
        <taxon>Merluccius</taxon>
    </lineage>
</organism>
<dbReference type="PROSITE" id="PS00134">
    <property type="entry name" value="TRYPSIN_HIS"/>
    <property type="match status" value="1"/>
</dbReference>
<dbReference type="CDD" id="cd00190">
    <property type="entry name" value="Tryp_SPc"/>
    <property type="match status" value="1"/>
</dbReference>
<feature type="domain" description="Peptidase S1" evidence="7">
    <location>
        <begin position="244"/>
        <end position="477"/>
    </location>
</feature>
<dbReference type="Pfam" id="PF00089">
    <property type="entry name" value="Trypsin"/>
    <property type="match status" value="1"/>
</dbReference>
<dbReference type="Gene3D" id="2.40.10.10">
    <property type="entry name" value="Trypsin-like serine proteases"/>
    <property type="match status" value="1"/>
</dbReference>
<evidence type="ECO:0000256" key="4">
    <source>
        <dbReference type="ARBA" id="ARBA00023157"/>
    </source>
</evidence>
<evidence type="ECO:0000313" key="8">
    <source>
        <dbReference type="EMBL" id="KAK0145066.1"/>
    </source>
</evidence>
<accession>A0AA47NZU3</accession>
<reference evidence="8" key="1">
    <citation type="journal article" date="2023" name="Front. Mar. Sci.">
        <title>A new Merluccius polli reference genome to investigate the effects of global change in West African waters.</title>
        <authorList>
            <person name="Mateo J.L."/>
            <person name="Blanco-Fernandez C."/>
            <person name="Garcia-Vazquez E."/>
            <person name="Machado-Schiaffino G."/>
        </authorList>
    </citation>
    <scope>NUCLEOTIDE SEQUENCE</scope>
    <source>
        <strain evidence="8">C29</strain>
        <tissue evidence="8">Fin</tissue>
    </source>
</reference>
<keyword evidence="2 5" id="KW-0378">Hydrolase</keyword>
<dbReference type="PANTHER" id="PTHR24252:SF10">
    <property type="entry name" value="SERINE PROTEASE 56"/>
    <property type="match status" value="1"/>
</dbReference>
<dbReference type="InterPro" id="IPR009003">
    <property type="entry name" value="Peptidase_S1_PA"/>
</dbReference>
<dbReference type="SMART" id="SM00020">
    <property type="entry name" value="Tryp_SPc"/>
    <property type="match status" value="1"/>
</dbReference>
<evidence type="ECO:0000256" key="3">
    <source>
        <dbReference type="ARBA" id="ARBA00022825"/>
    </source>
</evidence>
<evidence type="ECO:0000313" key="9">
    <source>
        <dbReference type="Proteomes" id="UP001174136"/>
    </source>
</evidence>
<dbReference type="PROSITE" id="PS50240">
    <property type="entry name" value="TRYPSIN_DOM"/>
    <property type="match status" value="1"/>
</dbReference>
<keyword evidence="9" id="KW-1185">Reference proteome</keyword>
<evidence type="ECO:0000259" key="7">
    <source>
        <dbReference type="PROSITE" id="PS50240"/>
    </source>
</evidence>
<dbReference type="Proteomes" id="UP001174136">
    <property type="component" value="Unassembled WGS sequence"/>
</dbReference>
<dbReference type="GO" id="GO:0004252">
    <property type="term" value="F:serine-type endopeptidase activity"/>
    <property type="evidence" value="ECO:0007669"/>
    <property type="project" value="InterPro"/>
</dbReference>
<dbReference type="EMBL" id="JAOPHQ010002892">
    <property type="protein sequence ID" value="KAK0145066.1"/>
    <property type="molecule type" value="Genomic_DNA"/>
</dbReference>
<feature type="region of interest" description="Disordered" evidence="6">
    <location>
        <begin position="768"/>
        <end position="817"/>
    </location>
</feature>
<sequence length="959" mass="104495">MPLPLRSACVCSQISEPLCHTGTLCSFTCCRDRRCVHNFDCNWRGGSDDLSRMLLISLLLLLMGLDCVLGAPTAREVYRMPQSALKALSDRGTVVLEAALANALAALERASSERSRAEAGCRGCVPCLFQDCGQRSGSCSSPASASSEPSCETVGKVQRIQDEGERSWALSQACGFYQHRCPAGDLETETCVRIMGESCSARVLQCSLLNTMHNLEPDTQTRTQAVCGQRMTAVPNATQPRSRIVGGSPAPPGSWPWLVNLQLDGGLMCGGVLVDSSWVVTAAHCFAGSRSESYWTAVVGEFDITKPDPDEQRLKVNRIISHPKFNPKTFNNDIALVELTSPVVLSDRVTPVCLPSDVDPPTGSPCLVAGWGSLFEDGPSADVVMEAKVPLLPQSTCKNALGKELLTNTMLCAGYLSGGVDSCQGDSGGPLIYQDRMSGRFQLYGITSWGDGCGEKGKPGVYTRVSAFSDWIQAEIQKSFGSREPTCPELLKTSELSEDEQRSEFSSLCRFYSLTCPDGQSSSACSRMAEEKCLNRFKKCQLHSFLQTLLDLLQRAEDYIRDKVDLTFFTQTLPQLVEHIYNTAFTHTRERRDLGQRLRLLQTAEQLGGAVRPAEQQSLQPPASSPALFGEVGPLLDDWEKYLTGLAEDLAEKHTDHPSAVFPSASLTQENSLFVQAEEPSVRRLQEEYQSIISDLRSKLDFKAPPPILNLGSSFPNEESPSGAAFSTEFLGLLLEPKDPSSSAESQGGGLILATLMGVTGKFQSLDGIGTGEEEHKGGSSSVLSTDGSPALKGQEVMSEDPSDVRTRPESPFEQPVQSTTLIQTEVGGNHIATTSDPRQTTLRTLTSHVHRRRRSLLRKRQLVGAICPGVTESTQHVKQVKDSYHWVLGIASKNLRMNIQEVLVDLSTKNDRGLYQARVRAVVGGRPLTFYSLVGLENESFYRSMPRIIALALEALKT</sequence>
<dbReference type="InterPro" id="IPR001314">
    <property type="entry name" value="Peptidase_S1A"/>
</dbReference>
<dbReference type="InterPro" id="IPR018114">
    <property type="entry name" value="TRYPSIN_HIS"/>
</dbReference>
<keyword evidence="1 5" id="KW-0645">Protease</keyword>
<dbReference type="AlphaFoldDB" id="A0AA47NZU3"/>
<dbReference type="PROSITE" id="PS00135">
    <property type="entry name" value="TRYPSIN_SER"/>
    <property type="match status" value="1"/>
</dbReference>
<keyword evidence="3 5" id="KW-0720">Serine protease</keyword>
<comment type="caution">
    <text evidence="8">The sequence shown here is derived from an EMBL/GenBank/DDBJ whole genome shotgun (WGS) entry which is preliminary data.</text>
</comment>
<keyword evidence="4" id="KW-1015">Disulfide bond</keyword>
<evidence type="ECO:0000256" key="2">
    <source>
        <dbReference type="ARBA" id="ARBA00022801"/>
    </source>
</evidence>
<feature type="compositionally biased region" description="Polar residues" evidence="6">
    <location>
        <begin position="779"/>
        <end position="788"/>
    </location>
</feature>